<evidence type="ECO:0000313" key="1">
    <source>
        <dbReference type="EMBL" id="MCI68077.1"/>
    </source>
</evidence>
<feature type="non-terminal residue" evidence="1">
    <location>
        <position position="1"/>
    </location>
</feature>
<name>A0A392U5K9_9FABA</name>
<dbReference type="EMBL" id="LXQA010730166">
    <property type="protein sequence ID" value="MCI68077.1"/>
    <property type="molecule type" value="Genomic_DNA"/>
</dbReference>
<proteinExistence type="predicted"/>
<evidence type="ECO:0000313" key="2">
    <source>
        <dbReference type="Proteomes" id="UP000265520"/>
    </source>
</evidence>
<protein>
    <submittedName>
        <fullName evidence="1">Uncharacterized protein</fullName>
    </submittedName>
</protein>
<keyword evidence="2" id="KW-1185">Reference proteome</keyword>
<comment type="caution">
    <text evidence="1">The sequence shown here is derived from an EMBL/GenBank/DDBJ whole genome shotgun (WGS) entry which is preliminary data.</text>
</comment>
<reference evidence="1 2" key="1">
    <citation type="journal article" date="2018" name="Front. Plant Sci.">
        <title>Red Clover (Trifolium pratense) and Zigzag Clover (T. medium) - A Picture of Genomic Similarities and Differences.</title>
        <authorList>
            <person name="Dluhosova J."/>
            <person name="Istvanek J."/>
            <person name="Nedelnik J."/>
            <person name="Repkova J."/>
        </authorList>
    </citation>
    <scope>NUCLEOTIDE SEQUENCE [LARGE SCALE GENOMIC DNA]</scope>
    <source>
        <strain evidence="2">cv. 10/8</strain>
        <tissue evidence="1">Leaf</tissue>
    </source>
</reference>
<dbReference type="AlphaFoldDB" id="A0A392U5K9"/>
<accession>A0A392U5K9</accession>
<organism evidence="1 2">
    <name type="scientific">Trifolium medium</name>
    <dbReference type="NCBI Taxonomy" id="97028"/>
    <lineage>
        <taxon>Eukaryota</taxon>
        <taxon>Viridiplantae</taxon>
        <taxon>Streptophyta</taxon>
        <taxon>Embryophyta</taxon>
        <taxon>Tracheophyta</taxon>
        <taxon>Spermatophyta</taxon>
        <taxon>Magnoliopsida</taxon>
        <taxon>eudicotyledons</taxon>
        <taxon>Gunneridae</taxon>
        <taxon>Pentapetalae</taxon>
        <taxon>rosids</taxon>
        <taxon>fabids</taxon>
        <taxon>Fabales</taxon>
        <taxon>Fabaceae</taxon>
        <taxon>Papilionoideae</taxon>
        <taxon>50 kb inversion clade</taxon>
        <taxon>NPAAA clade</taxon>
        <taxon>Hologalegina</taxon>
        <taxon>IRL clade</taxon>
        <taxon>Trifolieae</taxon>
        <taxon>Trifolium</taxon>
    </lineage>
</organism>
<dbReference type="Proteomes" id="UP000265520">
    <property type="component" value="Unassembled WGS sequence"/>
</dbReference>
<sequence length="31" mass="3232">DELEQHVVRTARGEVVGPSVRQGGVTEIGGV</sequence>